<dbReference type="InterPro" id="IPR056003">
    <property type="entry name" value="CT398_CC_hairpin"/>
</dbReference>
<feature type="coiled-coil region" evidence="1">
    <location>
        <begin position="69"/>
        <end position="172"/>
    </location>
</feature>
<evidence type="ECO:0000259" key="3">
    <source>
        <dbReference type="Pfam" id="PF02591"/>
    </source>
</evidence>
<gene>
    <name evidence="5" type="ORF">IFK94_02395</name>
</gene>
<dbReference type="InterPro" id="IPR052376">
    <property type="entry name" value="Oxidative_Scav/Glycosyltrans"/>
</dbReference>
<feature type="domain" description="C4-type zinc ribbon" evidence="3">
    <location>
        <begin position="200"/>
        <end position="232"/>
    </location>
</feature>
<name>A0A8J6XSE2_9BACT</name>
<dbReference type="Proteomes" id="UP000648239">
    <property type="component" value="Unassembled WGS sequence"/>
</dbReference>
<accession>A0A8J6XSE2</accession>
<protein>
    <recommendedName>
        <fullName evidence="7">C4-type zinc ribbon domain-containing protein</fullName>
    </recommendedName>
</protein>
<feature type="domain" description="CT398-like coiled coil hairpin" evidence="4">
    <location>
        <begin position="32"/>
        <end position="187"/>
    </location>
</feature>
<dbReference type="Pfam" id="PF24481">
    <property type="entry name" value="CT398_CC"/>
    <property type="match status" value="1"/>
</dbReference>
<dbReference type="Pfam" id="PF02591">
    <property type="entry name" value="Zn_ribbon_9"/>
    <property type="match status" value="1"/>
</dbReference>
<keyword evidence="1" id="KW-0175">Coiled coil</keyword>
<dbReference type="PANTHER" id="PTHR39082">
    <property type="entry name" value="PHOSPHOLIPASE C-BETA-2-RELATED"/>
    <property type="match status" value="1"/>
</dbReference>
<proteinExistence type="predicted"/>
<dbReference type="InterPro" id="IPR003743">
    <property type="entry name" value="Zf-RING_7"/>
</dbReference>
<feature type="region of interest" description="Disordered" evidence="2">
    <location>
        <begin position="244"/>
        <end position="264"/>
    </location>
</feature>
<evidence type="ECO:0000256" key="1">
    <source>
        <dbReference type="SAM" id="Coils"/>
    </source>
</evidence>
<dbReference type="PANTHER" id="PTHR39082:SF1">
    <property type="entry name" value="SCAVENGER RECEPTOR CLASS A MEMBER 3"/>
    <property type="match status" value="1"/>
</dbReference>
<comment type="caution">
    <text evidence="5">The sequence shown here is derived from an EMBL/GenBank/DDBJ whole genome shotgun (WGS) entry which is preliminary data.</text>
</comment>
<dbReference type="EMBL" id="JACXWD010000004">
    <property type="protein sequence ID" value="MBD3866948.1"/>
    <property type="molecule type" value="Genomic_DNA"/>
</dbReference>
<feature type="compositionally biased region" description="Polar residues" evidence="2">
    <location>
        <begin position="251"/>
        <end position="264"/>
    </location>
</feature>
<evidence type="ECO:0008006" key="7">
    <source>
        <dbReference type="Google" id="ProtNLM"/>
    </source>
</evidence>
<evidence type="ECO:0000313" key="5">
    <source>
        <dbReference type="EMBL" id="MBD3866948.1"/>
    </source>
</evidence>
<evidence type="ECO:0000313" key="6">
    <source>
        <dbReference type="Proteomes" id="UP000648239"/>
    </source>
</evidence>
<reference evidence="5 6" key="1">
    <citation type="submission" date="2020-08" db="EMBL/GenBank/DDBJ databases">
        <title>Acidobacteriota in marine sediments use diverse sulfur dissimilation pathways.</title>
        <authorList>
            <person name="Wasmund K."/>
        </authorList>
    </citation>
    <scope>NUCLEOTIDE SEQUENCE [LARGE SCALE GENOMIC DNA]</scope>
    <source>
        <strain evidence="5">MAG AM4</strain>
    </source>
</reference>
<dbReference type="Gene3D" id="1.10.287.1490">
    <property type="match status" value="1"/>
</dbReference>
<evidence type="ECO:0000259" key="4">
    <source>
        <dbReference type="Pfam" id="PF24481"/>
    </source>
</evidence>
<evidence type="ECO:0000256" key="2">
    <source>
        <dbReference type="SAM" id="MobiDB-lite"/>
    </source>
</evidence>
<dbReference type="AlphaFoldDB" id="A0A8J6XSE2"/>
<organism evidence="5 6">
    <name type="scientific">Candidatus Polarisedimenticola svalbardensis</name>
    <dbReference type="NCBI Taxonomy" id="2886004"/>
    <lineage>
        <taxon>Bacteria</taxon>
        <taxon>Pseudomonadati</taxon>
        <taxon>Acidobacteriota</taxon>
        <taxon>Candidatus Polarisedimenticolia</taxon>
        <taxon>Candidatus Polarisedimenticolales</taxon>
        <taxon>Candidatus Polarisedimenticolaceae</taxon>
        <taxon>Candidatus Polarisedimenticola</taxon>
    </lineage>
</organism>
<sequence length="264" mass="29908">MEAREQLIHLVKIQDLARTMRANNAVIEHAPARIDEIEGRFRDRNTEYVAVKDRFDELEADVKTRNLELETLMASRKKYSEDLMQVQNQREYSAILKEIDEVKAKINEHEEVVLSSMEEIETLKEEIASMGAHISVERKKVAEETGEVEAAVKKAEAEVARCTQEREQLEADLPANLVGILRRVESQRQGTFLVEVVDGTCQACYVRVRPQVYQEIKAASKLHACGSCRRYLFHAPSIRPALEESAPAADLSTSTVEAMNDPQV</sequence>